<keyword evidence="12" id="KW-1185">Reference proteome</keyword>
<evidence type="ECO:0000256" key="10">
    <source>
        <dbReference type="SAM" id="MobiDB-lite"/>
    </source>
</evidence>
<dbReference type="InterPro" id="IPR026570">
    <property type="entry name" value="CCDC86"/>
</dbReference>
<dbReference type="GO" id="GO:0005730">
    <property type="term" value="C:nucleolus"/>
    <property type="evidence" value="ECO:0007669"/>
    <property type="project" value="UniProtKB-SubCell"/>
</dbReference>
<protein>
    <recommendedName>
        <fullName evidence="3">Coiled-coil domain-containing protein 86</fullName>
    </recommendedName>
</protein>
<evidence type="ECO:0000256" key="8">
    <source>
        <dbReference type="ARBA" id="ARBA00023242"/>
    </source>
</evidence>
<gene>
    <name evidence="11" type="ORF">BN9_048520</name>
</gene>
<dbReference type="EMBL" id="CAIX01000060">
    <property type="protein sequence ID" value="CCI44068.1"/>
    <property type="molecule type" value="Genomic_DNA"/>
</dbReference>
<name>A0A024GBC6_9STRA</name>
<comment type="caution">
    <text evidence="11">The sequence shown here is derived from an EMBL/GenBank/DDBJ whole genome shotgun (WGS) entry which is preliminary data.</text>
</comment>
<dbReference type="OrthoDB" id="277961at2759"/>
<keyword evidence="7" id="KW-0175">Coiled coil</keyword>
<dbReference type="PANTHER" id="PTHR13557">
    <property type="entry name" value="COILED-COIL DOMAIN-CONTAINING PROTEIN 86"/>
    <property type="match status" value="1"/>
</dbReference>
<evidence type="ECO:0000256" key="1">
    <source>
        <dbReference type="ARBA" id="ARBA00004286"/>
    </source>
</evidence>
<accession>A0A024GBC6</accession>
<dbReference type="InParanoid" id="A0A024GBC6"/>
<evidence type="ECO:0000256" key="7">
    <source>
        <dbReference type="ARBA" id="ARBA00023054"/>
    </source>
</evidence>
<comment type="subcellular location">
    <subcellularLocation>
        <location evidence="1">Chromosome</location>
    </subcellularLocation>
    <subcellularLocation>
        <location evidence="2">Nucleus</location>
        <location evidence="2">Nucleolus</location>
    </subcellularLocation>
</comment>
<dbReference type="AlphaFoldDB" id="A0A024GBC6"/>
<evidence type="ECO:0000313" key="12">
    <source>
        <dbReference type="Proteomes" id="UP000053237"/>
    </source>
</evidence>
<evidence type="ECO:0000256" key="4">
    <source>
        <dbReference type="ARBA" id="ARBA00022454"/>
    </source>
</evidence>
<keyword evidence="8" id="KW-0539">Nucleus</keyword>
<proteinExistence type="predicted"/>
<feature type="compositionally biased region" description="Basic and acidic residues" evidence="10">
    <location>
        <begin position="51"/>
        <end position="86"/>
    </location>
</feature>
<keyword evidence="4" id="KW-0158">Chromosome</keyword>
<evidence type="ECO:0000256" key="3">
    <source>
        <dbReference type="ARBA" id="ARBA00016738"/>
    </source>
</evidence>
<keyword evidence="5" id="KW-0597">Phosphoprotein</keyword>
<comment type="function">
    <text evidence="9">Required for proper chromosome segregation during mitosis and error-free mitotic progression.</text>
</comment>
<evidence type="ECO:0000313" key="11">
    <source>
        <dbReference type="EMBL" id="CCI44068.1"/>
    </source>
</evidence>
<feature type="compositionally biased region" description="Basic residues" evidence="10">
    <location>
        <begin position="8"/>
        <end position="17"/>
    </location>
</feature>
<dbReference type="GO" id="GO:0005694">
    <property type="term" value="C:chromosome"/>
    <property type="evidence" value="ECO:0007669"/>
    <property type="project" value="UniProtKB-SubCell"/>
</dbReference>
<sequence>MTSSALRGRTKSGRCWKKSQQGRFSSIHYKVSRTLSTTWDEKLEQREKKQELQRLQSDIKARQDQLKEEKKRLREEKQKRRQENELKSMSFQSLSKTHRIKSMSKKQLRNIRKSVVNKQGVVEYVPVY</sequence>
<evidence type="ECO:0000256" key="2">
    <source>
        <dbReference type="ARBA" id="ARBA00004604"/>
    </source>
</evidence>
<feature type="region of interest" description="Disordered" evidence="10">
    <location>
        <begin position="1"/>
        <end position="22"/>
    </location>
</feature>
<reference evidence="11 12" key="1">
    <citation type="submission" date="2012-05" db="EMBL/GenBank/DDBJ databases">
        <title>Recombination and specialization in a pathogen metapopulation.</title>
        <authorList>
            <person name="Gardiner A."/>
            <person name="Kemen E."/>
            <person name="Schultz-Larsen T."/>
            <person name="MacLean D."/>
            <person name="Van Oosterhout C."/>
            <person name="Jones J.D.G."/>
        </authorList>
    </citation>
    <scope>NUCLEOTIDE SEQUENCE [LARGE SCALE GENOMIC DNA]</scope>
    <source>
        <strain evidence="11 12">Ac Nc2</strain>
    </source>
</reference>
<dbReference type="Proteomes" id="UP000053237">
    <property type="component" value="Unassembled WGS sequence"/>
</dbReference>
<evidence type="ECO:0000256" key="5">
    <source>
        <dbReference type="ARBA" id="ARBA00022553"/>
    </source>
</evidence>
<feature type="region of interest" description="Disordered" evidence="10">
    <location>
        <begin position="51"/>
        <end position="109"/>
    </location>
</feature>
<feature type="compositionally biased region" description="Basic residues" evidence="10">
    <location>
        <begin position="96"/>
        <end position="109"/>
    </location>
</feature>
<keyword evidence="6" id="KW-0164">Citrullination</keyword>
<dbReference type="PANTHER" id="PTHR13557:SF1">
    <property type="entry name" value="COILED-COIL DOMAIN-CONTAINING PROTEIN 86"/>
    <property type="match status" value="1"/>
</dbReference>
<evidence type="ECO:0000256" key="9">
    <source>
        <dbReference type="ARBA" id="ARBA00093307"/>
    </source>
</evidence>
<dbReference type="STRING" id="65357.A0A024GBC6"/>
<evidence type="ECO:0000256" key="6">
    <source>
        <dbReference type="ARBA" id="ARBA00022934"/>
    </source>
</evidence>
<organism evidence="11 12">
    <name type="scientific">Albugo candida</name>
    <dbReference type="NCBI Taxonomy" id="65357"/>
    <lineage>
        <taxon>Eukaryota</taxon>
        <taxon>Sar</taxon>
        <taxon>Stramenopiles</taxon>
        <taxon>Oomycota</taxon>
        <taxon>Peronosporomycetes</taxon>
        <taxon>Albuginales</taxon>
        <taxon>Albuginaceae</taxon>
        <taxon>Albugo</taxon>
    </lineage>
</organism>